<evidence type="ECO:0000313" key="8">
    <source>
        <dbReference type="Proteomes" id="UP000470878"/>
    </source>
</evidence>
<dbReference type="NCBIfam" id="TIGR01167">
    <property type="entry name" value="LPXTG_anchor"/>
    <property type="match status" value="1"/>
</dbReference>
<dbReference type="GO" id="GO:0008236">
    <property type="term" value="F:serine-type peptidase activity"/>
    <property type="evidence" value="ECO:0007669"/>
    <property type="project" value="InterPro"/>
</dbReference>
<keyword evidence="4" id="KW-0572">Peptidoglycan-anchor</keyword>
<feature type="compositionally biased region" description="Basic and acidic residues" evidence="5">
    <location>
        <begin position="781"/>
        <end position="797"/>
    </location>
</feature>
<comment type="caution">
    <text evidence="7">The sequence shown here is derived from an EMBL/GenBank/DDBJ whole genome shotgun (WGS) entry which is preliminary data.</text>
</comment>
<dbReference type="InterPro" id="IPR019757">
    <property type="entry name" value="Pept_S26A_signal_pept_1_Lys-AS"/>
</dbReference>
<proteinExistence type="predicted"/>
<feature type="domain" description="Gram-positive cocci surface proteins LPxTG" evidence="6">
    <location>
        <begin position="838"/>
        <end position="871"/>
    </location>
</feature>
<dbReference type="PROSITE" id="PS50847">
    <property type="entry name" value="GRAM_POS_ANCHORING"/>
    <property type="match status" value="1"/>
</dbReference>
<keyword evidence="3" id="KW-0732">Signal</keyword>
<feature type="region of interest" description="Disordered" evidence="5">
    <location>
        <begin position="753"/>
        <end position="843"/>
    </location>
</feature>
<protein>
    <submittedName>
        <fullName evidence="7">LPXTG cell wall anchor domain-containing protein</fullName>
    </submittedName>
</protein>
<dbReference type="GO" id="GO:0016020">
    <property type="term" value="C:membrane"/>
    <property type="evidence" value="ECO:0007669"/>
    <property type="project" value="InterPro"/>
</dbReference>
<sequence>MKDLTDTGDPLTEQVKPVANIINFVDPDGNPVKDPDGNPVTKRVSGNPGDPISLDLPKGFHFPNGKTPDITIDPDKPVVNIPVIKDLTDTGDPLTEQVKPVANIINFVDPDGNPVKDPDGNPVTKKVSGNPGDPITLDLPKGFHFPDGKTPDISIDPDKPVVNIPVIKDLTDTGDPLTKQTKPVANVINFVDPDGNPVKDPDGNPVTKRVSGNPGDPISLDLPKGFHFPNGKTPDITIDPDKPVVNVPVIKDLTDTGDPLTEQVKPVANIINFVDPDGNPVKDPDGNPVTKKVSGNPGDPISLDLPKGFHFPNGKTPDIAIDPDKPVINIPVIKDGLIINTGDPLVDETKPVANIINYVDPDGNPVKDPDGNPVTKKVSGNPGDPITLDLPKGFHFPDGKTPDISIDPDKPVVNIPVIKDLTNTGDPLSEGTKPVANVINFVDPDGNPVKDPDGNPVTKRVSGNPGDPISLDLPKGFHFPNGKTPDITIDPDKPVVNIPVIKDLTDTGDPLTEQVKPVANIINFVDPDGNPVKDPDGNPVTKRVSGNPGDPISLDLPKGFHFPNGKTPDIAIDPDKPVVNIPVIKDLTDTGDPLVNEAKPVANIINFVDPDGNPVKDPDGNPVIKRVSGNPGDPISLDLPKGFHFPDGKTPDIAIDPAKPVVNIPVIKDLTDTGDPLVNEAKPVANIINFVDPDGNPVKDPDGNPVIKRVSGNPGDPITLDLPKGFHFPNGKTPDIAIDPDKPVVNVPVIKDLTDTGDPLVNEAKPNLNIPIKDTNNSGNQKEDNDQKTNDNDKVQEPVDQININTPSIDLIQPTGKVTDNQSKAKINTSNQKQQEKLPQTGSDSILSTISLGFVSLLSALGLSVSKKRKN</sequence>
<feature type="region of interest" description="Disordered" evidence="5">
    <location>
        <begin position="23"/>
        <end position="74"/>
    </location>
</feature>
<dbReference type="Pfam" id="PF00746">
    <property type="entry name" value="Gram_pos_anchor"/>
    <property type="match status" value="1"/>
</dbReference>
<evidence type="ECO:0000313" key="7">
    <source>
        <dbReference type="EMBL" id="MRH80173.1"/>
    </source>
</evidence>
<evidence type="ECO:0000259" key="6">
    <source>
        <dbReference type="PROSITE" id="PS50847"/>
    </source>
</evidence>
<evidence type="ECO:0000256" key="5">
    <source>
        <dbReference type="SAM" id="MobiDB-lite"/>
    </source>
</evidence>
<evidence type="ECO:0000256" key="1">
    <source>
        <dbReference type="ARBA" id="ARBA00022512"/>
    </source>
</evidence>
<feature type="compositionally biased region" description="Polar residues" evidence="5">
    <location>
        <begin position="816"/>
        <end position="843"/>
    </location>
</feature>
<evidence type="ECO:0000256" key="4">
    <source>
        <dbReference type="ARBA" id="ARBA00023088"/>
    </source>
</evidence>
<keyword evidence="1" id="KW-0134">Cell wall</keyword>
<feature type="region of interest" description="Disordered" evidence="5">
    <location>
        <begin position="191"/>
        <end position="216"/>
    </location>
</feature>
<keyword evidence="2" id="KW-0964">Secreted</keyword>
<dbReference type="AlphaFoldDB" id="A0A7X2G413"/>
<name>A0A7X2G413_LIMRT</name>
<organism evidence="7 8">
    <name type="scientific">Limosilactobacillus reuteri</name>
    <name type="common">Lactobacillus reuteri</name>
    <dbReference type="NCBI Taxonomy" id="1598"/>
    <lineage>
        <taxon>Bacteria</taxon>
        <taxon>Bacillati</taxon>
        <taxon>Bacillota</taxon>
        <taxon>Bacilli</taxon>
        <taxon>Lactobacillales</taxon>
        <taxon>Lactobacillaceae</taxon>
        <taxon>Limosilactobacillus</taxon>
    </lineage>
</organism>
<reference evidence="7 8" key="1">
    <citation type="submission" date="2019-11" db="EMBL/GenBank/DDBJ databases">
        <title>Draft genome sequence of 12 host-associated Lactobacillus reuteri rodent strains.</title>
        <authorList>
            <person name="Zhang S."/>
            <person name="Ozcam M."/>
            <person name="Van Pijkeren J.P."/>
        </authorList>
    </citation>
    <scope>NUCLEOTIDE SEQUENCE [LARGE SCALE GENOMIC DNA]</scope>
    <source>
        <strain evidence="7 8">CR</strain>
    </source>
</reference>
<dbReference type="PROSITE" id="PS00760">
    <property type="entry name" value="SPASE_I_2"/>
    <property type="match status" value="2"/>
</dbReference>
<dbReference type="InterPro" id="IPR019931">
    <property type="entry name" value="LPXTG_anchor"/>
</dbReference>
<accession>A0A7X2G413</accession>
<dbReference type="Proteomes" id="UP000470878">
    <property type="component" value="Unassembled WGS sequence"/>
</dbReference>
<evidence type="ECO:0000256" key="3">
    <source>
        <dbReference type="ARBA" id="ARBA00022729"/>
    </source>
</evidence>
<dbReference type="EMBL" id="WJMX01000006">
    <property type="protein sequence ID" value="MRH80173.1"/>
    <property type="molecule type" value="Genomic_DNA"/>
</dbReference>
<gene>
    <name evidence="7" type="ORF">GIX77_05225</name>
</gene>
<feature type="region of interest" description="Disordered" evidence="5">
    <location>
        <begin position="441"/>
        <end position="467"/>
    </location>
</feature>
<evidence type="ECO:0000256" key="2">
    <source>
        <dbReference type="ARBA" id="ARBA00022525"/>
    </source>
</evidence>